<gene>
    <name evidence="2" type="ORF">DAKH74_028470</name>
</gene>
<feature type="region of interest" description="Disordered" evidence="1">
    <location>
        <begin position="338"/>
        <end position="376"/>
    </location>
</feature>
<feature type="compositionally biased region" description="Low complexity" evidence="1">
    <location>
        <begin position="655"/>
        <end position="667"/>
    </location>
</feature>
<dbReference type="Proteomes" id="UP001377567">
    <property type="component" value="Unassembled WGS sequence"/>
</dbReference>
<protein>
    <submittedName>
        <fullName evidence="2">Mit1 protein</fullName>
    </submittedName>
</protein>
<proteinExistence type="predicted"/>
<accession>A0AAV5RZM4</accession>
<evidence type="ECO:0000313" key="3">
    <source>
        <dbReference type="Proteomes" id="UP001377567"/>
    </source>
</evidence>
<feature type="compositionally biased region" description="Low complexity" evidence="1">
    <location>
        <begin position="611"/>
        <end position="626"/>
    </location>
</feature>
<feature type="region of interest" description="Disordered" evidence="1">
    <location>
        <begin position="611"/>
        <end position="667"/>
    </location>
</feature>
<comment type="caution">
    <text evidence="2">The sequence shown here is derived from an EMBL/GenBank/DDBJ whole genome shotgun (WGS) entry which is preliminary data.</text>
</comment>
<reference evidence="2 3" key="1">
    <citation type="journal article" date="2023" name="Elife">
        <title>Identification of key yeast species and microbe-microbe interactions impacting larval growth of Drosophila in the wild.</title>
        <authorList>
            <person name="Mure A."/>
            <person name="Sugiura Y."/>
            <person name="Maeda R."/>
            <person name="Honda K."/>
            <person name="Sakurai N."/>
            <person name="Takahashi Y."/>
            <person name="Watada M."/>
            <person name="Katoh T."/>
            <person name="Gotoh A."/>
            <person name="Gotoh Y."/>
            <person name="Taniguchi I."/>
            <person name="Nakamura K."/>
            <person name="Hayashi T."/>
            <person name="Katayama T."/>
            <person name="Uemura T."/>
            <person name="Hattori Y."/>
        </authorList>
    </citation>
    <scope>NUCLEOTIDE SEQUENCE [LARGE SCALE GENOMIC DNA]</scope>
    <source>
        <strain evidence="2 3">KH-74</strain>
    </source>
</reference>
<feature type="region of interest" description="Disordered" evidence="1">
    <location>
        <begin position="268"/>
        <end position="288"/>
    </location>
</feature>
<dbReference type="PANTHER" id="PTHR28027:SF2">
    <property type="entry name" value="TRANSCRIPTIONAL REGULATOR MIT1"/>
    <property type="match status" value="1"/>
</dbReference>
<feature type="region of interest" description="Disordered" evidence="1">
    <location>
        <begin position="466"/>
        <end position="541"/>
    </location>
</feature>
<dbReference type="EMBL" id="BTGD01000008">
    <property type="protein sequence ID" value="GMM56231.1"/>
    <property type="molecule type" value="Genomic_DNA"/>
</dbReference>
<dbReference type="Pfam" id="PF09729">
    <property type="entry name" value="Gti1_Pac2"/>
    <property type="match status" value="1"/>
</dbReference>
<dbReference type="PANTHER" id="PTHR28027">
    <property type="entry name" value="TRANSCRIPTIONAL REGULATOR MIT1"/>
    <property type="match status" value="1"/>
</dbReference>
<feature type="region of interest" description="Disordered" evidence="1">
    <location>
        <begin position="103"/>
        <end position="135"/>
    </location>
</feature>
<feature type="compositionally biased region" description="Polar residues" evidence="1">
    <location>
        <begin position="495"/>
        <end position="528"/>
    </location>
</feature>
<dbReference type="GO" id="GO:0003677">
    <property type="term" value="F:DNA binding"/>
    <property type="evidence" value="ECO:0007669"/>
    <property type="project" value="TreeGrafter"/>
</dbReference>
<feature type="compositionally biased region" description="Low complexity" evidence="1">
    <location>
        <begin position="109"/>
        <end position="135"/>
    </location>
</feature>
<feature type="compositionally biased region" description="Polar residues" evidence="1">
    <location>
        <begin position="472"/>
        <end position="484"/>
    </location>
</feature>
<feature type="compositionally biased region" description="Low complexity" evidence="1">
    <location>
        <begin position="279"/>
        <end position="288"/>
    </location>
</feature>
<name>A0AAV5RZM4_MAUHU</name>
<sequence length="667" mass="71860">MDIEPTFKGYIEDENDALLILQATLDGKLKHIPRRPYEIERPYLIVSGNIFVFIEEISGIKRWTDGVSWSPSRIANKFLIYKEVDKDNSSSIGKRKTSSRIKLPPLVKSSTNQDSSESNSNSKSDSSSPSASSLRSVHPLKYTGLVKKTISVSLKRPPYNYYENFHIVSYYTTEDVKQHRLITPKDSLFFRNVRPSHELITAMENTTLGNTKGHNKNASLTPSGTPMGNMEMVNINTAGGNPAHVNPYNHQGMDGVAMNSNMNNSGNGRNGFVKNEDYSSNSSSSVVHSMNPYVPQSPNPQSNRYYVAQNGMPNGTGQVVNGTYGYQTAASYVNSDYMSQQPQGQTPQTNAAQQFQQQNHPQKAQPTQPVQHQANMPGVTSYPYYYSATPMNNHGYSESNNGGANGNTIPASYYGQNEATPVSSTGIPNSSSVNNISSITYNPGPYPVYPVNVNMQYYGGNSAYGKAPPANPSGQANENSNPGTIPTPINGVAKANSSTPSNTMNSGTYNGMPVTQGQMSSQQNHTMTQQPQYVPSQQVSYSGNNAAYPGYANSSHNQSVAPVYQYQSQSMAQYPHQVVGAGPNVAYMYPNLPYQNTVMANGGSQEVVNPSPNMNNGAPPGNNGAGHMSGSAINQGSNVAMNAPGNSMDNGGANGSAAAPNHNHGPR</sequence>
<evidence type="ECO:0000256" key="1">
    <source>
        <dbReference type="SAM" id="MobiDB-lite"/>
    </source>
</evidence>
<feature type="compositionally biased region" description="Low complexity" evidence="1">
    <location>
        <begin position="345"/>
        <end position="368"/>
    </location>
</feature>
<dbReference type="InterPro" id="IPR018608">
    <property type="entry name" value="Gti1/Pac2"/>
</dbReference>
<evidence type="ECO:0000313" key="2">
    <source>
        <dbReference type="EMBL" id="GMM56231.1"/>
    </source>
</evidence>
<keyword evidence="3" id="KW-1185">Reference proteome</keyword>
<feature type="compositionally biased region" description="Polar residues" evidence="1">
    <location>
        <begin position="631"/>
        <end position="649"/>
    </location>
</feature>
<organism evidence="2 3">
    <name type="scientific">Maudiozyma humilis</name>
    <name type="common">Sour dough yeast</name>
    <name type="synonym">Kazachstania humilis</name>
    <dbReference type="NCBI Taxonomy" id="51915"/>
    <lineage>
        <taxon>Eukaryota</taxon>
        <taxon>Fungi</taxon>
        <taxon>Dikarya</taxon>
        <taxon>Ascomycota</taxon>
        <taxon>Saccharomycotina</taxon>
        <taxon>Saccharomycetes</taxon>
        <taxon>Saccharomycetales</taxon>
        <taxon>Saccharomycetaceae</taxon>
        <taxon>Maudiozyma</taxon>
    </lineage>
</organism>
<feature type="compositionally biased region" description="Low complexity" evidence="1">
    <location>
        <begin position="529"/>
        <end position="541"/>
    </location>
</feature>
<dbReference type="AlphaFoldDB" id="A0AAV5RZM4"/>